<evidence type="ECO:0000256" key="1">
    <source>
        <dbReference type="PIRNR" id="PIRNR000915"/>
    </source>
</evidence>
<dbReference type="Pfam" id="PF13344">
    <property type="entry name" value="Hydrolase_6"/>
    <property type="match status" value="1"/>
</dbReference>
<comment type="caution">
    <text evidence="3">The sequence shown here is derived from an EMBL/GenBank/DDBJ whole genome shotgun (WGS) entry which is preliminary data.</text>
</comment>
<dbReference type="EMBL" id="JAERRC010000024">
    <property type="protein sequence ID" value="MBL0706052.1"/>
    <property type="molecule type" value="Genomic_DNA"/>
</dbReference>
<proteinExistence type="inferred from homology"/>
<dbReference type="PIRSF" id="PIRSF000915">
    <property type="entry name" value="PGP-type_phosphatase"/>
    <property type="match status" value="1"/>
</dbReference>
<dbReference type="PANTHER" id="PTHR19288:SF46">
    <property type="entry name" value="HALOACID DEHALOGENASE-LIKE HYDROLASE DOMAIN-CONTAINING PROTEIN 2"/>
    <property type="match status" value="1"/>
</dbReference>
<reference evidence="3 4" key="1">
    <citation type="submission" date="2021-01" db="EMBL/GenBank/DDBJ databases">
        <title>Genome public.</title>
        <authorList>
            <person name="Liu C."/>
            <person name="Sun Q."/>
        </authorList>
    </citation>
    <scope>NUCLEOTIDE SEQUENCE [LARGE SCALE GENOMIC DNA]</scope>
    <source>
        <strain evidence="3 4">JC656</strain>
    </source>
</reference>
<accession>A0ABS1K3W3</accession>
<dbReference type="NCBIfam" id="TIGR01460">
    <property type="entry name" value="HAD-SF-IIA"/>
    <property type="match status" value="1"/>
</dbReference>
<feature type="region of interest" description="Disordered" evidence="2">
    <location>
        <begin position="23"/>
        <end position="46"/>
    </location>
</feature>
<dbReference type="SFLD" id="SFLDS00003">
    <property type="entry name" value="Haloacid_Dehalogenase"/>
    <property type="match status" value="1"/>
</dbReference>
<dbReference type="GO" id="GO:0016787">
    <property type="term" value="F:hydrolase activity"/>
    <property type="evidence" value="ECO:0007669"/>
    <property type="project" value="UniProtKB-KW"/>
</dbReference>
<gene>
    <name evidence="3" type="ORF">JJE72_11095</name>
</gene>
<dbReference type="InterPro" id="IPR036412">
    <property type="entry name" value="HAD-like_sf"/>
</dbReference>
<keyword evidence="4" id="KW-1185">Reference proteome</keyword>
<sequence>MRIRLPRRAARWKTGGASAVVRATCTPHSEERPVSEPEPNNPAGPVVYRSGQEIECWLTDMDGVLVHENHAIPGAPELIQRWVDTSRRFLVLTNNSIYTPRDLAARLQTSGLSVPEENIWTSALATAGFLKDQMPRARAYVIGEAGLTTALHESGMILTDQDPDYVVLGETRTYSFEAITTAIRLILDGARFIATNPDATGPSRDGVLPATGAIAALITKATGREPYTIGKPNPMMFRSAMNQIDAHSETTAMIGDRMDTDIIAGMEAGLHTVLVLSGITQREDISAFPFRPNQVLPSVRELLQQL</sequence>
<comment type="similarity">
    <text evidence="1">Belongs to the HAD-like hydrolase superfamily.</text>
</comment>
<organism evidence="3 4">
    <name type="scientific">Sinomonas cellulolyticus</name>
    <dbReference type="NCBI Taxonomy" id="2801916"/>
    <lineage>
        <taxon>Bacteria</taxon>
        <taxon>Bacillati</taxon>
        <taxon>Actinomycetota</taxon>
        <taxon>Actinomycetes</taxon>
        <taxon>Micrococcales</taxon>
        <taxon>Micrococcaceae</taxon>
        <taxon>Sinomonas</taxon>
    </lineage>
</organism>
<dbReference type="Pfam" id="PF13242">
    <property type="entry name" value="Hydrolase_like"/>
    <property type="match status" value="1"/>
</dbReference>
<dbReference type="Gene3D" id="3.40.50.1000">
    <property type="entry name" value="HAD superfamily/HAD-like"/>
    <property type="match status" value="2"/>
</dbReference>
<evidence type="ECO:0000313" key="4">
    <source>
        <dbReference type="Proteomes" id="UP000639051"/>
    </source>
</evidence>
<dbReference type="CDD" id="cd07530">
    <property type="entry name" value="HAD_Pase_UmpH-like"/>
    <property type="match status" value="1"/>
</dbReference>
<dbReference type="SUPFAM" id="SSF56784">
    <property type="entry name" value="HAD-like"/>
    <property type="match status" value="1"/>
</dbReference>
<name>A0ABS1K3W3_9MICC</name>
<protein>
    <submittedName>
        <fullName evidence="3">HAD family hydrolase</fullName>
    </submittedName>
</protein>
<evidence type="ECO:0000313" key="3">
    <source>
        <dbReference type="EMBL" id="MBL0706052.1"/>
    </source>
</evidence>
<dbReference type="PANTHER" id="PTHR19288">
    <property type="entry name" value="4-NITROPHENYLPHOSPHATASE-RELATED"/>
    <property type="match status" value="1"/>
</dbReference>
<dbReference type="InterPro" id="IPR006357">
    <property type="entry name" value="HAD-SF_hydro_IIA"/>
</dbReference>
<evidence type="ECO:0000256" key="2">
    <source>
        <dbReference type="SAM" id="MobiDB-lite"/>
    </source>
</evidence>
<dbReference type="Proteomes" id="UP000639051">
    <property type="component" value="Unassembled WGS sequence"/>
</dbReference>
<keyword evidence="3" id="KW-0378">Hydrolase</keyword>
<dbReference type="SFLD" id="SFLDG01139">
    <property type="entry name" value="C2.A:_Pyridoxal_Phosphate_Phos"/>
    <property type="match status" value="1"/>
</dbReference>
<dbReference type="InterPro" id="IPR023214">
    <property type="entry name" value="HAD_sf"/>
</dbReference>